<accession>A0A8C5JV95</accession>
<keyword evidence="2" id="KW-1185">Reference proteome</keyword>
<evidence type="ECO:0000313" key="2">
    <source>
        <dbReference type="Proteomes" id="UP000694385"/>
    </source>
</evidence>
<dbReference type="Ensembl" id="ENSJJAT00000000188.1">
    <property type="protein sequence ID" value="ENSJJAP00000000163.1"/>
    <property type="gene ID" value="ENSJJAG00000000166.1"/>
</dbReference>
<reference evidence="1" key="2">
    <citation type="submission" date="2025-09" db="UniProtKB">
        <authorList>
            <consortium name="Ensembl"/>
        </authorList>
    </citation>
    <scope>IDENTIFICATION</scope>
</reference>
<sequence>MRRLNRKKTLNLVKELDAFPKVPDSYVETSASGGTGEWSARSLEVMWGQCVYMCKLRINIDITVAMRCQCKYVFSPFKCTEFLLLRS</sequence>
<reference evidence="1" key="1">
    <citation type="submission" date="2025-08" db="UniProtKB">
        <authorList>
            <consortium name="Ensembl"/>
        </authorList>
    </citation>
    <scope>IDENTIFICATION</scope>
</reference>
<protein>
    <submittedName>
        <fullName evidence="1">Uncharacterized protein</fullName>
    </submittedName>
</protein>
<organism evidence="1 2">
    <name type="scientific">Jaculus jaculus</name>
    <name type="common">Lesser Egyptian jerboa</name>
    <dbReference type="NCBI Taxonomy" id="51337"/>
    <lineage>
        <taxon>Eukaryota</taxon>
        <taxon>Metazoa</taxon>
        <taxon>Chordata</taxon>
        <taxon>Craniata</taxon>
        <taxon>Vertebrata</taxon>
        <taxon>Euteleostomi</taxon>
        <taxon>Mammalia</taxon>
        <taxon>Eutheria</taxon>
        <taxon>Euarchontoglires</taxon>
        <taxon>Glires</taxon>
        <taxon>Rodentia</taxon>
        <taxon>Myomorpha</taxon>
        <taxon>Dipodoidea</taxon>
        <taxon>Dipodidae</taxon>
        <taxon>Dipodinae</taxon>
        <taxon>Jaculus</taxon>
    </lineage>
</organism>
<evidence type="ECO:0000313" key="1">
    <source>
        <dbReference type="Ensembl" id="ENSJJAP00000000163.1"/>
    </source>
</evidence>
<dbReference type="Proteomes" id="UP000694385">
    <property type="component" value="Unassembled WGS sequence"/>
</dbReference>
<proteinExistence type="predicted"/>
<name>A0A8C5JV95_JACJA</name>
<dbReference type="GeneTree" id="ENSGT01000000221133"/>
<dbReference type="AlphaFoldDB" id="A0A8C5JV95"/>